<dbReference type="SUPFAM" id="SSF81660">
    <property type="entry name" value="Metal cation-transporting ATPase, ATP-binding domain N"/>
    <property type="match status" value="1"/>
</dbReference>
<dbReference type="InterPro" id="IPR008250">
    <property type="entry name" value="ATPase_P-typ_transduc_dom_A_sf"/>
</dbReference>
<dbReference type="GO" id="GO:0016020">
    <property type="term" value="C:membrane"/>
    <property type="evidence" value="ECO:0007669"/>
    <property type="project" value="UniProtKB-SubCell"/>
</dbReference>
<gene>
    <name evidence="14" type="ORF">WJX73_000710</name>
</gene>
<dbReference type="GO" id="GO:0019829">
    <property type="term" value="F:ATPase-coupled monoatomic cation transmembrane transporter activity"/>
    <property type="evidence" value="ECO:0007669"/>
    <property type="project" value="InterPro"/>
</dbReference>
<name>A0AAW1P9A7_9CHLO</name>
<dbReference type="PRINTS" id="PR00119">
    <property type="entry name" value="CATATPASE"/>
</dbReference>
<comment type="subcellular location">
    <subcellularLocation>
        <location evidence="1">Membrane</location>
        <topology evidence="1">Multi-pass membrane protein</topology>
    </subcellularLocation>
</comment>
<dbReference type="SUPFAM" id="SSF81653">
    <property type="entry name" value="Calcium ATPase, transduction domain A"/>
    <property type="match status" value="1"/>
</dbReference>
<keyword evidence="10 11" id="KW-0472">Membrane</keyword>
<evidence type="ECO:0000256" key="7">
    <source>
        <dbReference type="ARBA" id="ARBA00022842"/>
    </source>
</evidence>
<feature type="transmembrane region" description="Helical" evidence="11">
    <location>
        <begin position="421"/>
        <end position="449"/>
    </location>
</feature>
<dbReference type="NCBIfam" id="TIGR01525">
    <property type="entry name" value="ATPase-IB_hvy"/>
    <property type="match status" value="1"/>
</dbReference>
<dbReference type="PROSITE" id="PS00154">
    <property type="entry name" value="ATPASE_E1_E2"/>
    <property type="match status" value="1"/>
</dbReference>
<keyword evidence="5 11" id="KW-0547">Nucleotide-binding</keyword>
<dbReference type="InterPro" id="IPR023214">
    <property type="entry name" value="HAD_sf"/>
</dbReference>
<evidence type="ECO:0000313" key="14">
    <source>
        <dbReference type="EMBL" id="KAK9804935.1"/>
    </source>
</evidence>
<dbReference type="NCBIfam" id="TIGR01494">
    <property type="entry name" value="ATPase_P-type"/>
    <property type="match status" value="2"/>
</dbReference>
<evidence type="ECO:0000256" key="4">
    <source>
        <dbReference type="ARBA" id="ARBA00022723"/>
    </source>
</evidence>
<keyword evidence="3 11" id="KW-0812">Transmembrane</keyword>
<feature type="region of interest" description="Disordered" evidence="12">
    <location>
        <begin position="871"/>
        <end position="893"/>
    </location>
</feature>
<evidence type="ECO:0000256" key="8">
    <source>
        <dbReference type="ARBA" id="ARBA00022967"/>
    </source>
</evidence>
<dbReference type="SUPFAM" id="SSF56784">
    <property type="entry name" value="HAD-like"/>
    <property type="match status" value="1"/>
</dbReference>
<comment type="caution">
    <text evidence="14">The sequence shown here is derived from an EMBL/GenBank/DDBJ whole genome shotgun (WGS) entry which is preliminary data.</text>
</comment>
<dbReference type="InterPro" id="IPR036412">
    <property type="entry name" value="HAD-like_sf"/>
</dbReference>
<dbReference type="SFLD" id="SFLDS00003">
    <property type="entry name" value="Haloacid_Dehalogenase"/>
    <property type="match status" value="1"/>
</dbReference>
<evidence type="ECO:0000313" key="15">
    <source>
        <dbReference type="Proteomes" id="UP001465755"/>
    </source>
</evidence>
<dbReference type="GO" id="GO:0005524">
    <property type="term" value="F:ATP binding"/>
    <property type="evidence" value="ECO:0007669"/>
    <property type="project" value="UniProtKB-UniRule"/>
</dbReference>
<dbReference type="PANTHER" id="PTHR43079">
    <property type="entry name" value="PROBABLE CADMIUM/ZINC-TRANSPORTING ATPASE HMA1"/>
    <property type="match status" value="1"/>
</dbReference>
<evidence type="ECO:0000256" key="11">
    <source>
        <dbReference type="RuleBase" id="RU362081"/>
    </source>
</evidence>
<dbReference type="InterPro" id="IPR001757">
    <property type="entry name" value="P_typ_ATPase"/>
</dbReference>
<dbReference type="Pfam" id="PF00122">
    <property type="entry name" value="E1-E2_ATPase"/>
    <property type="match status" value="1"/>
</dbReference>
<feature type="domain" description="P-type ATPase A" evidence="13">
    <location>
        <begin position="279"/>
        <end position="365"/>
    </location>
</feature>
<dbReference type="InterPro" id="IPR051949">
    <property type="entry name" value="Cation_Transport_ATPase"/>
</dbReference>
<dbReference type="Proteomes" id="UP001465755">
    <property type="component" value="Unassembled WGS sequence"/>
</dbReference>
<dbReference type="GO" id="GO:0046872">
    <property type="term" value="F:metal ion binding"/>
    <property type="evidence" value="ECO:0007669"/>
    <property type="project" value="UniProtKB-KW"/>
</dbReference>
<dbReference type="Gene3D" id="2.70.150.10">
    <property type="entry name" value="Calcium-transporting ATPase, cytoplasmic transduction domain A"/>
    <property type="match status" value="1"/>
</dbReference>
<evidence type="ECO:0000256" key="6">
    <source>
        <dbReference type="ARBA" id="ARBA00022840"/>
    </source>
</evidence>
<dbReference type="Gene3D" id="3.40.1110.10">
    <property type="entry name" value="Calcium-transporting ATPase, cytoplasmic domain N"/>
    <property type="match status" value="1"/>
</dbReference>
<dbReference type="SFLD" id="SFLDF00027">
    <property type="entry name" value="p-type_atpase"/>
    <property type="match status" value="1"/>
</dbReference>
<evidence type="ECO:0000256" key="1">
    <source>
        <dbReference type="ARBA" id="ARBA00004141"/>
    </source>
</evidence>
<keyword evidence="9 11" id="KW-1133">Transmembrane helix</keyword>
<evidence type="ECO:0000256" key="9">
    <source>
        <dbReference type="ARBA" id="ARBA00022989"/>
    </source>
</evidence>
<dbReference type="InterPro" id="IPR027256">
    <property type="entry name" value="P-typ_ATPase_IB"/>
</dbReference>
<accession>A0AAW1P9A7</accession>
<keyword evidence="8" id="KW-1278">Translocase</keyword>
<dbReference type="Gene3D" id="3.40.50.1000">
    <property type="entry name" value="HAD superfamily/HAD-like"/>
    <property type="match status" value="1"/>
</dbReference>
<evidence type="ECO:0000256" key="3">
    <source>
        <dbReference type="ARBA" id="ARBA00022692"/>
    </source>
</evidence>
<feature type="transmembrane region" description="Helical" evidence="11">
    <location>
        <begin position="143"/>
        <end position="165"/>
    </location>
</feature>
<evidence type="ECO:0000256" key="12">
    <source>
        <dbReference type="SAM" id="MobiDB-lite"/>
    </source>
</evidence>
<dbReference type="SFLD" id="SFLDG00002">
    <property type="entry name" value="C1.7:_P-type_atpase_like"/>
    <property type="match status" value="1"/>
</dbReference>
<feature type="transmembrane region" description="Helical" evidence="11">
    <location>
        <begin position="794"/>
        <end position="817"/>
    </location>
</feature>
<dbReference type="InterPro" id="IPR023299">
    <property type="entry name" value="ATPase_P-typ_cyto_dom_N"/>
</dbReference>
<feature type="transmembrane region" description="Helical" evidence="11">
    <location>
        <begin position="389"/>
        <end position="409"/>
    </location>
</feature>
<evidence type="ECO:0000256" key="2">
    <source>
        <dbReference type="ARBA" id="ARBA00006024"/>
    </source>
</evidence>
<protein>
    <recommendedName>
        <fullName evidence="13">P-type ATPase A domain-containing protein</fullName>
    </recommendedName>
</protein>
<keyword evidence="15" id="KW-1185">Reference proteome</keyword>
<reference evidence="14 15" key="1">
    <citation type="journal article" date="2024" name="Nat. Commun.">
        <title>Phylogenomics reveals the evolutionary origins of lichenization in chlorophyte algae.</title>
        <authorList>
            <person name="Puginier C."/>
            <person name="Libourel C."/>
            <person name="Otte J."/>
            <person name="Skaloud P."/>
            <person name="Haon M."/>
            <person name="Grisel S."/>
            <person name="Petersen M."/>
            <person name="Berrin J.G."/>
            <person name="Delaux P.M."/>
            <person name="Dal Grande F."/>
            <person name="Keller J."/>
        </authorList>
    </citation>
    <scope>NUCLEOTIDE SEQUENCE [LARGE SCALE GENOMIC DNA]</scope>
    <source>
        <strain evidence="14 15">SAG 2036</strain>
    </source>
</reference>
<comment type="similarity">
    <text evidence="2 11">Belongs to the cation transport ATPase (P-type) (TC 3.A.3) family. Type IB subfamily.</text>
</comment>
<dbReference type="AlphaFoldDB" id="A0AAW1P9A7"/>
<keyword evidence="6 11" id="KW-0067">ATP-binding</keyword>
<keyword evidence="4 11" id="KW-0479">Metal-binding</keyword>
<proteinExistence type="inferred from homology"/>
<dbReference type="PANTHER" id="PTHR43079:SF1">
    <property type="entry name" value="CADMIUM_ZINC-TRANSPORTING ATPASE HMA1, CHLOROPLASTIC-RELATED"/>
    <property type="match status" value="1"/>
</dbReference>
<feature type="transmembrane region" description="Helical" evidence="11">
    <location>
        <begin position="177"/>
        <end position="198"/>
    </location>
</feature>
<feature type="transmembrane region" description="Helical" evidence="11">
    <location>
        <begin position="210"/>
        <end position="234"/>
    </location>
</feature>
<sequence>MGLKGQLGLTSVPFWLSSRASATCNLGNHMQVFTPLQASNKPSTRLHQPANATCAACHAHRPIRRVTCPTKGLLPTRIGRATLLVCQHGQCGCSKVQWLAPSESGESGDERPYDERNPLHRALLLFLRPTGLLQLFDLLDDQLWVAAVVFTLGCAAGAAQALAALQRIGFEHAYRIAVAATWVTYTLSGLPMLVELLFSLTAGHVDTHVLMSLAVLGTLSMGHAGEGALLLALFTISHTLEHVLTERAQGDLSSLFDQVPSHATLVPMRRDNTPDFGKEYTALTSEVELGAHMLVRPGEQVPLDGVVEHGRSLVSMEHITGESLPSARGLGDELPAGARNHDGALVLRAVRASADSTPARIARLTLAAQGSRPRLGQWLDDFGGIYSKAVLAVTAAMLLLLPLAGVPMFDTALQRGAFYRAMGVLTVASPCALVVVPSAYIAAIACISFRGMLVKGGRVLDALTQCSTVAFDKTGTLTRGQLVCTGMLTLDAQPFSPPTHAHGANATAWAQQVAESGSEDDTAALGAAMALSLRSRHPVSESLVSLRSIPACSELTLPDVEEFRLQAGAGVQGTVQRGHRPCTAMFGSAEYVCQGLSEAQALRVAAAAGRLSHSGAVSVLTISPTQSNGSQQTSEQPPLIRFFTFSDVVHAHSLAAVDALQSGRWHLHPRKRHQLNVVMLTGDTDANAQRIAQATGITRVSAGLSPEQKLQAIKDARDEAGSSRRGPGVIMVGDGINDTPALAAADVGVAVTAAMSDGAAAAADVLLLRGDGIAGLPLLLNVAQRTQAVLRQNVALAVGSIAVLALPMLLGALPLWVAVACHEGSTLLVVLNSLRLLRAPAYTASLEDHTSGSDGAAVAVENGFPAAPSAHLIDTPTAGNGNGNGNGNGKVKPSFDVAVTAS</sequence>
<dbReference type="InterPro" id="IPR018303">
    <property type="entry name" value="ATPase_P-typ_P_site"/>
</dbReference>
<dbReference type="Pfam" id="PF00702">
    <property type="entry name" value="Hydrolase"/>
    <property type="match status" value="1"/>
</dbReference>
<evidence type="ECO:0000256" key="10">
    <source>
        <dbReference type="ARBA" id="ARBA00023136"/>
    </source>
</evidence>
<dbReference type="GO" id="GO:0016887">
    <property type="term" value="F:ATP hydrolysis activity"/>
    <property type="evidence" value="ECO:0007669"/>
    <property type="project" value="InterPro"/>
</dbReference>
<keyword evidence="7" id="KW-0460">Magnesium</keyword>
<dbReference type="EMBL" id="JALJOQ010000047">
    <property type="protein sequence ID" value="KAK9804935.1"/>
    <property type="molecule type" value="Genomic_DNA"/>
</dbReference>
<evidence type="ECO:0000259" key="13">
    <source>
        <dbReference type="Pfam" id="PF00122"/>
    </source>
</evidence>
<organism evidence="14 15">
    <name type="scientific">Symbiochloris irregularis</name>
    <dbReference type="NCBI Taxonomy" id="706552"/>
    <lineage>
        <taxon>Eukaryota</taxon>
        <taxon>Viridiplantae</taxon>
        <taxon>Chlorophyta</taxon>
        <taxon>core chlorophytes</taxon>
        <taxon>Trebouxiophyceae</taxon>
        <taxon>Trebouxiales</taxon>
        <taxon>Trebouxiaceae</taxon>
        <taxon>Symbiochloris</taxon>
    </lineage>
</organism>
<dbReference type="InterPro" id="IPR044492">
    <property type="entry name" value="P_typ_ATPase_HD_dom"/>
</dbReference>
<dbReference type="InterPro" id="IPR059000">
    <property type="entry name" value="ATPase_P-type_domA"/>
</dbReference>
<evidence type="ECO:0000256" key="5">
    <source>
        <dbReference type="ARBA" id="ARBA00022741"/>
    </source>
</evidence>